<reference evidence="9" key="1">
    <citation type="journal article" date="2019" name="Int. J. Syst. Evol. Microbiol.">
        <title>The Global Catalogue of Microorganisms (GCM) 10K type strain sequencing project: providing services to taxonomists for standard genome sequencing and annotation.</title>
        <authorList>
            <consortium name="The Broad Institute Genomics Platform"/>
            <consortium name="The Broad Institute Genome Sequencing Center for Infectious Disease"/>
            <person name="Wu L."/>
            <person name="Ma J."/>
        </authorList>
    </citation>
    <scope>NUCLEOTIDE SEQUENCE [LARGE SCALE GENOMIC DNA]</scope>
    <source>
        <strain evidence="9">JCM 17068</strain>
    </source>
</reference>
<keyword evidence="5 7" id="KW-0456">Lyase</keyword>
<evidence type="ECO:0000256" key="3">
    <source>
        <dbReference type="ARBA" id="ARBA00022989"/>
    </source>
</evidence>
<dbReference type="Proteomes" id="UP001500426">
    <property type="component" value="Unassembled WGS sequence"/>
</dbReference>
<keyword evidence="1 7" id="KW-1003">Cell membrane</keyword>
<dbReference type="EMBL" id="BAABCS010000004">
    <property type="protein sequence ID" value="GAA4042971.1"/>
    <property type="molecule type" value="Genomic_DNA"/>
</dbReference>
<keyword evidence="3 7" id="KW-1133">Transmembrane helix</keyword>
<evidence type="ECO:0000256" key="6">
    <source>
        <dbReference type="ARBA" id="ARBA00023316"/>
    </source>
</evidence>
<evidence type="ECO:0000256" key="2">
    <source>
        <dbReference type="ARBA" id="ARBA00022692"/>
    </source>
</evidence>
<dbReference type="InterPro" id="IPR003770">
    <property type="entry name" value="MLTG-like"/>
</dbReference>
<dbReference type="NCBIfam" id="TIGR00247">
    <property type="entry name" value="endolytic transglycosylase MltG"/>
    <property type="match status" value="1"/>
</dbReference>
<comment type="function">
    <text evidence="7">Functions as a peptidoglycan terminase that cleaves nascent peptidoglycan strands endolytically to terminate their elongation.</text>
</comment>
<keyword evidence="4 7" id="KW-0472">Membrane</keyword>
<dbReference type="PANTHER" id="PTHR30518:SF2">
    <property type="entry name" value="ENDOLYTIC MUREIN TRANSGLYCOSYLASE"/>
    <property type="match status" value="1"/>
</dbReference>
<dbReference type="Pfam" id="PF02618">
    <property type="entry name" value="YceG"/>
    <property type="match status" value="1"/>
</dbReference>
<dbReference type="EC" id="4.2.2.29" evidence="7"/>
<evidence type="ECO:0000256" key="7">
    <source>
        <dbReference type="HAMAP-Rule" id="MF_02065"/>
    </source>
</evidence>
<evidence type="ECO:0000256" key="4">
    <source>
        <dbReference type="ARBA" id="ARBA00023136"/>
    </source>
</evidence>
<keyword evidence="2 7" id="KW-0812">Transmembrane</keyword>
<keyword evidence="6 7" id="KW-0961">Cell wall biogenesis/degradation</keyword>
<dbReference type="PANTHER" id="PTHR30518">
    <property type="entry name" value="ENDOLYTIC MUREIN TRANSGLYCOSYLASE"/>
    <property type="match status" value="1"/>
</dbReference>
<evidence type="ECO:0000313" key="9">
    <source>
        <dbReference type="Proteomes" id="UP001500426"/>
    </source>
</evidence>
<organism evidence="8 9">
    <name type="scientific">Flavobacterium chungnamense</name>
    <dbReference type="NCBI Taxonomy" id="706182"/>
    <lineage>
        <taxon>Bacteria</taxon>
        <taxon>Pseudomonadati</taxon>
        <taxon>Bacteroidota</taxon>
        <taxon>Flavobacteriia</taxon>
        <taxon>Flavobacteriales</taxon>
        <taxon>Flavobacteriaceae</taxon>
        <taxon>Flavobacterium</taxon>
    </lineage>
</organism>
<comment type="similarity">
    <text evidence="7">Belongs to the transglycosylase MltG family.</text>
</comment>
<comment type="caution">
    <text evidence="8">The sequence shown here is derived from an EMBL/GenBank/DDBJ whole genome shotgun (WGS) entry which is preliminary data.</text>
</comment>
<dbReference type="CDD" id="cd08010">
    <property type="entry name" value="MltG_like"/>
    <property type="match status" value="1"/>
</dbReference>
<feature type="site" description="Important for catalytic activity" evidence="7">
    <location>
        <position position="213"/>
    </location>
</feature>
<proteinExistence type="inferred from homology"/>
<evidence type="ECO:0000313" key="8">
    <source>
        <dbReference type="EMBL" id="GAA4042971.1"/>
    </source>
</evidence>
<name>A0ABP7UHA8_9FLAO</name>
<dbReference type="Gene3D" id="3.30.160.60">
    <property type="entry name" value="Classic Zinc Finger"/>
    <property type="match status" value="1"/>
</dbReference>
<evidence type="ECO:0000256" key="1">
    <source>
        <dbReference type="ARBA" id="ARBA00022475"/>
    </source>
</evidence>
<comment type="subcellular location">
    <subcellularLocation>
        <location evidence="7">Cell membrane</location>
        <topology evidence="7">Single-pass membrane protein</topology>
    </subcellularLocation>
</comment>
<protein>
    <recommendedName>
        <fullName evidence="7">Endolytic murein transglycosylase</fullName>
        <ecNumber evidence="7">4.2.2.29</ecNumber>
    </recommendedName>
    <alternativeName>
        <fullName evidence="7">Peptidoglycan lytic transglycosylase</fullName>
    </alternativeName>
    <alternativeName>
        <fullName evidence="7">Peptidoglycan polymerization terminase</fullName>
    </alternativeName>
</protein>
<evidence type="ECO:0000256" key="5">
    <source>
        <dbReference type="ARBA" id="ARBA00023239"/>
    </source>
</evidence>
<dbReference type="HAMAP" id="MF_02065">
    <property type="entry name" value="MltG"/>
    <property type="match status" value="1"/>
</dbReference>
<keyword evidence="9" id="KW-1185">Reference proteome</keyword>
<feature type="transmembrane region" description="Helical" evidence="7">
    <location>
        <begin position="7"/>
        <end position="27"/>
    </location>
</feature>
<gene>
    <name evidence="7 8" type="primary">mltG</name>
    <name evidence="8" type="ORF">GCM10022388_04900</name>
</gene>
<accession>A0ABP7UHA8</accession>
<sequence>MNKKLKTILGIGTALFLIVATVVYVKFFSSNTKFSKEELYVEIPTGSNYEDVKRIVSPYVESMSGFDLMAGLRKYDDNVKSGRFLFKKGMGNFGLIASLRRNLPVKIAFNNQERLENVAQRIGSEIEADSLGLMTAFRDSVFLKKNGFTKENVLCMFLPNSYEFYWNTSAEKFRDKMLDEYKKFWNKDRLAKAEELGMTPEQVITLASIVHKETVKKDERPRVAGAYLNRITQGMPLQADPTVIYSLKLRDNDFDQVIKRVLYGDLTISSAYNTYVNIGLPPGPIAQPDINAIDAVLNAEKHDYIYFCASVERFGYHEFASTYPQHQVNAKKYADWLNTTGTNR</sequence>
<comment type="catalytic activity">
    <reaction evidence="7">
        <text>a peptidoglycan chain = a peptidoglycan chain with N-acetyl-1,6-anhydromuramyl-[peptide] at the reducing end + a peptidoglycan chain with N-acetylglucosamine at the non-reducing end.</text>
        <dbReference type="EC" id="4.2.2.29"/>
    </reaction>
</comment>
<dbReference type="RefSeq" id="WP_345090189.1">
    <property type="nucleotide sequence ID" value="NZ_BAABCS010000004.1"/>
</dbReference>